<gene>
    <name evidence="2" type="ORF">GCM10023175_00980</name>
</gene>
<feature type="repeat" description="TPR" evidence="1">
    <location>
        <begin position="36"/>
        <end position="69"/>
    </location>
</feature>
<evidence type="ECO:0000256" key="1">
    <source>
        <dbReference type="PROSITE-ProRule" id="PRU00339"/>
    </source>
</evidence>
<dbReference type="InterPro" id="IPR019734">
    <property type="entry name" value="TPR_rpt"/>
</dbReference>
<dbReference type="Proteomes" id="UP001501598">
    <property type="component" value="Unassembled WGS sequence"/>
</dbReference>
<comment type="caution">
    <text evidence="2">The sequence shown here is derived from an EMBL/GenBank/DDBJ whole genome shotgun (WGS) entry which is preliminary data.</text>
</comment>
<sequence>MDDMTYRMAEGLLNGGRPLEALSMLTPRAEELLETASGAVLLGRAYYHSAQLGRAEKALTRAVALAPTDSFARYLLGRTLQRQSRYAEALPHLKLAAAQDPAYAEDRDTCAARVA</sequence>
<reference evidence="3" key="1">
    <citation type="journal article" date="2019" name="Int. J. Syst. Evol. Microbiol.">
        <title>The Global Catalogue of Microorganisms (GCM) 10K type strain sequencing project: providing services to taxonomists for standard genome sequencing and annotation.</title>
        <authorList>
            <consortium name="The Broad Institute Genomics Platform"/>
            <consortium name="The Broad Institute Genome Sequencing Center for Infectious Disease"/>
            <person name="Wu L."/>
            <person name="Ma J."/>
        </authorList>
    </citation>
    <scope>NUCLEOTIDE SEQUENCE [LARGE SCALE GENOMIC DNA]</scope>
    <source>
        <strain evidence="3">JCM 17906</strain>
    </source>
</reference>
<protein>
    <submittedName>
        <fullName evidence="2">Tetratricopeptide repeat protein</fullName>
    </submittedName>
</protein>
<dbReference type="RefSeq" id="WP_345411528.1">
    <property type="nucleotide sequence ID" value="NZ_BAABGT010000003.1"/>
</dbReference>
<proteinExistence type="predicted"/>
<dbReference type="Gene3D" id="1.25.40.10">
    <property type="entry name" value="Tetratricopeptide repeat domain"/>
    <property type="match status" value="1"/>
</dbReference>
<dbReference type="SUPFAM" id="SSF48452">
    <property type="entry name" value="TPR-like"/>
    <property type="match status" value="1"/>
</dbReference>
<dbReference type="Pfam" id="PF12895">
    <property type="entry name" value="ANAPC3"/>
    <property type="match status" value="1"/>
</dbReference>
<dbReference type="InterPro" id="IPR011990">
    <property type="entry name" value="TPR-like_helical_dom_sf"/>
</dbReference>
<keyword evidence="3" id="KW-1185">Reference proteome</keyword>
<evidence type="ECO:0000313" key="2">
    <source>
        <dbReference type="EMBL" id="GAA4535439.1"/>
    </source>
</evidence>
<accession>A0ABP8RCD0</accession>
<organism evidence="2 3">
    <name type="scientific">Pseudonocardia xishanensis</name>
    <dbReference type="NCBI Taxonomy" id="630995"/>
    <lineage>
        <taxon>Bacteria</taxon>
        <taxon>Bacillati</taxon>
        <taxon>Actinomycetota</taxon>
        <taxon>Actinomycetes</taxon>
        <taxon>Pseudonocardiales</taxon>
        <taxon>Pseudonocardiaceae</taxon>
        <taxon>Pseudonocardia</taxon>
    </lineage>
</organism>
<dbReference type="EMBL" id="BAABGT010000003">
    <property type="protein sequence ID" value="GAA4535439.1"/>
    <property type="molecule type" value="Genomic_DNA"/>
</dbReference>
<keyword evidence="1" id="KW-0802">TPR repeat</keyword>
<name>A0ABP8RCD0_9PSEU</name>
<evidence type="ECO:0000313" key="3">
    <source>
        <dbReference type="Proteomes" id="UP001501598"/>
    </source>
</evidence>
<dbReference type="SMART" id="SM00028">
    <property type="entry name" value="TPR"/>
    <property type="match status" value="2"/>
</dbReference>
<dbReference type="PROSITE" id="PS50005">
    <property type="entry name" value="TPR"/>
    <property type="match status" value="1"/>
</dbReference>